<keyword evidence="5 9" id="KW-0472">Membrane</keyword>
<dbReference type="SMART" id="SM00768">
    <property type="entry name" value="X8"/>
    <property type="match status" value="1"/>
</dbReference>
<evidence type="ECO:0000256" key="5">
    <source>
        <dbReference type="ARBA" id="ARBA00023136"/>
    </source>
</evidence>
<keyword evidence="10" id="KW-1133">Transmembrane helix</keyword>
<evidence type="ECO:0000256" key="7">
    <source>
        <dbReference type="ARBA" id="ARBA00023180"/>
    </source>
</evidence>
<feature type="domain" description="X8" evidence="11">
    <location>
        <begin position="381"/>
        <end position="471"/>
    </location>
</feature>
<keyword evidence="13" id="KW-1185">Reference proteome</keyword>
<keyword evidence="3 9" id="KW-0336">GPI-anchor</keyword>
<evidence type="ECO:0000256" key="2">
    <source>
        <dbReference type="ARBA" id="ARBA00007528"/>
    </source>
</evidence>
<evidence type="ECO:0000256" key="4">
    <source>
        <dbReference type="ARBA" id="ARBA00022729"/>
    </source>
</evidence>
<evidence type="ECO:0000256" key="6">
    <source>
        <dbReference type="ARBA" id="ARBA00023157"/>
    </source>
</evidence>
<organism evidence="12 13">
    <name type="scientific">Diplodia intermedia</name>
    <dbReference type="NCBI Taxonomy" id="856260"/>
    <lineage>
        <taxon>Eukaryota</taxon>
        <taxon>Fungi</taxon>
        <taxon>Dikarya</taxon>
        <taxon>Ascomycota</taxon>
        <taxon>Pezizomycotina</taxon>
        <taxon>Dothideomycetes</taxon>
        <taxon>Dothideomycetes incertae sedis</taxon>
        <taxon>Botryosphaeriales</taxon>
        <taxon>Botryosphaeriaceae</taxon>
        <taxon>Diplodia</taxon>
    </lineage>
</organism>
<evidence type="ECO:0000259" key="11">
    <source>
        <dbReference type="SMART" id="SM00768"/>
    </source>
</evidence>
<evidence type="ECO:0000313" key="12">
    <source>
        <dbReference type="EMBL" id="KAL1642751.1"/>
    </source>
</evidence>
<evidence type="ECO:0000313" key="13">
    <source>
        <dbReference type="Proteomes" id="UP001521184"/>
    </source>
</evidence>
<keyword evidence="8 9" id="KW-0449">Lipoprotein</keyword>
<dbReference type="SUPFAM" id="SSF51445">
    <property type="entry name" value="(Trans)glycosidases"/>
    <property type="match status" value="1"/>
</dbReference>
<name>A0ABR3TRP7_9PEZI</name>
<feature type="chain" id="PRO_5044978840" description="1,3-beta-glucanosyltransferase" evidence="9">
    <location>
        <begin position="21"/>
        <end position="540"/>
    </location>
</feature>
<dbReference type="EMBL" id="JAKEKT020000031">
    <property type="protein sequence ID" value="KAL1642751.1"/>
    <property type="molecule type" value="Genomic_DNA"/>
</dbReference>
<keyword evidence="10" id="KW-0812">Transmembrane</keyword>
<comment type="caution">
    <text evidence="12">The sequence shown here is derived from an EMBL/GenBank/DDBJ whole genome shotgun (WGS) entry which is preliminary data.</text>
</comment>
<evidence type="ECO:0000256" key="8">
    <source>
        <dbReference type="ARBA" id="ARBA00023288"/>
    </source>
</evidence>
<dbReference type="InterPro" id="IPR004886">
    <property type="entry name" value="Glucanosyltransferase"/>
</dbReference>
<protein>
    <recommendedName>
        <fullName evidence="9">1,3-beta-glucanosyltransferase</fullName>
        <ecNumber evidence="9">2.4.1.-</ecNumber>
    </recommendedName>
</protein>
<sequence>MKAFGIAAAAAALFARAALADVPPVVIKGSKFFYSNNGTQFYIRGVAYQQEYSTNSSSSDDSADNYKDPLADASGCKRDIPYLTELRTNTIRVYAVNPDEDHSECMKALQDAGIYVVADLSSPGTSINRNDASWNDKLYARYTAVIDNLAQYNNTLGFFAGNEVSNQANNTDASAFVKAAVRDSKAYIKKKGYREIGVGYATNDDADIRVDMADYFDCGDSDSSIDFWGYNIYSWCGDSSYTKSGYDVRTKEFESYNVPVFFAEYGCNEVTPRKFGDTPVLFGDQMNDVWSGGIVYMYFQEENEYGLVSVDGDTVSTLKDFSYYSSQIQKATATGVNSASYTPSNTKAADCPSVGTAWQAKATPLPPTPNQELCSCMYNSLSCVVADDVDSDDYGDLFGVVCGLNDEACSGITHNATTGTYGAYGMCNTTEQMAFVLNRYYELADSSSSACAFSGSATLKSATTPTGQCSSLIKEAGAAGTNTITSTPSGTGSSSGSSSSGTSTGAAMAIQAPSFQIGGVVQMGVYVFGAVLTGAGMILL</sequence>
<dbReference type="Pfam" id="PF03198">
    <property type="entry name" value="Glyco_hydro_72"/>
    <property type="match status" value="1"/>
</dbReference>
<dbReference type="Proteomes" id="UP001521184">
    <property type="component" value="Unassembled WGS sequence"/>
</dbReference>
<dbReference type="InterPro" id="IPR017853">
    <property type="entry name" value="GH"/>
</dbReference>
<keyword evidence="6" id="KW-1015">Disulfide bond</keyword>
<evidence type="ECO:0000256" key="9">
    <source>
        <dbReference type="RuleBase" id="RU361209"/>
    </source>
</evidence>
<gene>
    <name evidence="12" type="primary">gel4</name>
    <name evidence="12" type="ORF">SLS58_005255</name>
</gene>
<comment type="subcellular location">
    <subcellularLocation>
        <location evidence="1 9">Cell membrane</location>
        <topology evidence="1 9">Lipid-anchor</topology>
        <topology evidence="1 9">GPI-anchor</topology>
    </subcellularLocation>
</comment>
<dbReference type="EC" id="2.4.1.-" evidence="9"/>
<keyword evidence="4 9" id="KW-0732">Signal</keyword>
<evidence type="ECO:0000256" key="10">
    <source>
        <dbReference type="SAM" id="Phobius"/>
    </source>
</evidence>
<feature type="signal peptide" evidence="9">
    <location>
        <begin position="1"/>
        <end position="20"/>
    </location>
</feature>
<dbReference type="Pfam" id="PF07983">
    <property type="entry name" value="X8"/>
    <property type="match status" value="1"/>
</dbReference>
<keyword evidence="7" id="KW-0325">Glycoprotein</keyword>
<accession>A0ABR3TRP7</accession>
<dbReference type="Gene3D" id="1.20.58.1040">
    <property type="match status" value="1"/>
</dbReference>
<keyword evidence="9" id="KW-0808">Transferase</keyword>
<feature type="transmembrane region" description="Helical" evidence="10">
    <location>
        <begin position="520"/>
        <end position="539"/>
    </location>
</feature>
<proteinExistence type="inferred from homology"/>
<dbReference type="PANTHER" id="PTHR31468">
    <property type="entry name" value="1,3-BETA-GLUCANOSYLTRANSFERASE GAS1"/>
    <property type="match status" value="1"/>
</dbReference>
<dbReference type="InterPro" id="IPR012946">
    <property type="entry name" value="X8"/>
</dbReference>
<comment type="function">
    <text evidence="9">Splits internally a 1,3-beta-glucan molecule and transfers the newly generated reducing end (the donor) to the non-reducing end of another 1,3-beta-glucan molecule (the acceptor) forming a 1,3-beta linkage, resulting in the elongation of 1,3-beta-glucan chains in the cell wall.</text>
</comment>
<evidence type="ECO:0000256" key="3">
    <source>
        <dbReference type="ARBA" id="ARBA00022622"/>
    </source>
</evidence>
<evidence type="ECO:0000256" key="1">
    <source>
        <dbReference type="ARBA" id="ARBA00004609"/>
    </source>
</evidence>
<reference evidence="12 13" key="1">
    <citation type="journal article" date="2023" name="Plant Dis.">
        <title>First Report of Diplodia intermedia Causing Canker and Dieback Diseases on Apple Trees in Canada.</title>
        <authorList>
            <person name="Ellouze W."/>
            <person name="Ilyukhin E."/>
            <person name="Sulman M."/>
            <person name="Ali S."/>
        </authorList>
    </citation>
    <scope>NUCLEOTIDE SEQUENCE [LARGE SCALE GENOMIC DNA]</scope>
    <source>
        <strain evidence="12 13">M45-28</strain>
    </source>
</reference>
<comment type="similarity">
    <text evidence="2 9">Belongs to the glycosyl hydrolase 72 family.</text>
</comment>
<dbReference type="PANTHER" id="PTHR31468:SF2">
    <property type="entry name" value="1,3-BETA-GLUCANOSYLTRANSFERASE GAS1"/>
    <property type="match status" value="1"/>
</dbReference>
<dbReference type="Gene3D" id="3.20.20.80">
    <property type="entry name" value="Glycosidases"/>
    <property type="match status" value="1"/>
</dbReference>